<sequence length="434" mass="49415">MAEIKTPRGTKDILPEEQKIWQFISSVVSKKCQSFGCNKIETPIFEYAEVFTKSLGATSDIVTKEMFEVRRAKSPDVLSEDDETKTMVLRPEMTAGIVRSYIEHGMKTWTQPVKLFYEGPCFRYERPQAGRFREHHQFGVEIIGDADPLCDATLIYLAYQIFKKIGLAKNLILDINSIGDSACRPKMKKKLSEYFEKFLPTLCPDCNRRFIENPLRILDCKEEKCQKVIAGAPQLVDLLCPTCKTHFKEVLENLDNLQIPYNLNSRLVRGLDYYTRTVFEFYDTDDTSRQKSLLGGGRYDDLVKLFGGEATPAIGFACGTERIVEKIREKMIEIPEISTAEVCIVQLGEKARKKCLSLVAELDEAGIETNCILGKDSLKSQLRMASKMKAKICLIIGQRECLDNSVIIRQMEDGVQETYKMTKLIEVLKEKLGK</sequence>
<feature type="binding site" evidence="6">
    <location>
        <begin position="273"/>
        <end position="274"/>
    </location>
    <ligand>
        <name>L-histidine</name>
        <dbReference type="ChEBI" id="CHEBI:57595"/>
    </ligand>
</feature>
<dbReference type="PANTHER" id="PTHR43707">
    <property type="entry name" value="HISTIDYL-TRNA SYNTHETASE"/>
    <property type="match status" value="1"/>
</dbReference>
<gene>
    <name evidence="5" type="primary">hisS</name>
    <name evidence="8" type="ORF">A2V71_03410</name>
</gene>
<proteinExistence type="inferred from homology"/>
<dbReference type="GO" id="GO:0004821">
    <property type="term" value="F:histidine-tRNA ligase activity"/>
    <property type="evidence" value="ECO:0007669"/>
    <property type="project" value="UniProtKB-UniRule"/>
</dbReference>
<feature type="domain" description="Aminoacyl-transfer RNA synthetases class-II family profile" evidence="7">
    <location>
        <begin position="1"/>
        <end position="335"/>
    </location>
</feature>
<dbReference type="PROSITE" id="PS50862">
    <property type="entry name" value="AA_TRNA_LIGASE_II"/>
    <property type="match status" value="1"/>
</dbReference>
<evidence type="ECO:0000259" key="7">
    <source>
        <dbReference type="PROSITE" id="PS50862"/>
    </source>
</evidence>
<dbReference type="InterPro" id="IPR045864">
    <property type="entry name" value="aa-tRNA-synth_II/BPL/LPL"/>
</dbReference>
<name>A0A1F5DQV3_9BACT</name>
<dbReference type="HAMAP" id="MF_00127">
    <property type="entry name" value="His_tRNA_synth"/>
    <property type="match status" value="1"/>
</dbReference>
<comment type="catalytic activity">
    <reaction evidence="4 5">
        <text>tRNA(His) + L-histidine + ATP = L-histidyl-tRNA(His) + AMP + diphosphate + H(+)</text>
        <dbReference type="Rhea" id="RHEA:17313"/>
        <dbReference type="Rhea" id="RHEA-COMP:9665"/>
        <dbReference type="Rhea" id="RHEA-COMP:9689"/>
        <dbReference type="ChEBI" id="CHEBI:15378"/>
        <dbReference type="ChEBI" id="CHEBI:30616"/>
        <dbReference type="ChEBI" id="CHEBI:33019"/>
        <dbReference type="ChEBI" id="CHEBI:57595"/>
        <dbReference type="ChEBI" id="CHEBI:78442"/>
        <dbReference type="ChEBI" id="CHEBI:78527"/>
        <dbReference type="ChEBI" id="CHEBI:456215"/>
        <dbReference type="EC" id="6.1.1.21"/>
    </reaction>
</comment>
<dbReference type="GO" id="GO:0005524">
    <property type="term" value="F:ATP binding"/>
    <property type="evidence" value="ECO:0007669"/>
    <property type="project" value="UniProtKB-UniRule"/>
</dbReference>
<dbReference type="SUPFAM" id="SSF52954">
    <property type="entry name" value="Class II aaRS ABD-related"/>
    <property type="match status" value="1"/>
</dbReference>
<reference evidence="8 9" key="1">
    <citation type="journal article" date="2016" name="Nat. Commun.">
        <title>Thousands of microbial genomes shed light on interconnected biogeochemical processes in an aquifer system.</title>
        <authorList>
            <person name="Anantharaman K."/>
            <person name="Brown C.T."/>
            <person name="Hug L.A."/>
            <person name="Sharon I."/>
            <person name="Castelle C.J."/>
            <person name="Probst A.J."/>
            <person name="Thomas B.C."/>
            <person name="Singh A."/>
            <person name="Wilkins M.J."/>
            <person name="Karaoz U."/>
            <person name="Brodie E.L."/>
            <person name="Williams K.H."/>
            <person name="Hubbard S.S."/>
            <person name="Banfield J.F."/>
        </authorList>
    </citation>
    <scope>NUCLEOTIDE SEQUENCE [LARGE SCALE GENOMIC DNA]</scope>
</reference>
<comment type="similarity">
    <text evidence="1 5">Belongs to the class-II aminoacyl-tRNA synthetase family.</text>
</comment>
<dbReference type="SUPFAM" id="SSF55681">
    <property type="entry name" value="Class II aaRS and biotin synthetases"/>
    <property type="match status" value="1"/>
</dbReference>
<dbReference type="PANTHER" id="PTHR43707:SF1">
    <property type="entry name" value="HISTIDINE--TRNA LIGASE, MITOCHONDRIAL-RELATED"/>
    <property type="match status" value="1"/>
</dbReference>
<dbReference type="GO" id="GO:0005737">
    <property type="term" value="C:cytoplasm"/>
    <property type="evidence" value="ECO:0007669"/>
    <property type="project" value="UniProtKB-SubCell"/>
</dbReference>
<comment type="subunit">
    <text evidence="5">Homodimer.</text>
</comment>
<keyword evidence="5" id="KW-0067">ATP-binding</keyword>
<dbReference type="InterPro" id="IPR006195">
    <property type="entry name" value="aa-tRNA-synth_II"/>
</dbReference>
<organism evidence="8 9">
    <name type="scientific">Candidatus Berkelbacteria bacterium RBG_13_40_8</name>
    <dbReference type="NCBI Taxonomy" id="1797467"/>
    <lineage>
        <taxon>Bacteria</taxon>
        <taxon>Candidatus Berkelbacteria</taxon>
    </lineage>
</organism>
<comment type="caution">
    <text evidence="8">The sequence shown here is derived from an EMBL/GenBank/DDBJ whole genome shotgun (WGS) entry which is preliminary data.</text>
</comment>
<dbReference type="GO" id="GO:0006427">
    <property type="term" value="P:histidyl-tRNA aminoacylation"/>
    <property type="evidence" value="ECO:0007669"/>
    <property type="project" value="UniProtKB-UniRule"/>
</dbReference>
<evidence type="ECO:0000256" key="1">
    <source>
        <dbReference type="ARBA" id="ARBA00008226"/>
    </source>
</evidence>
<evidence type="ECO:0000313" key="9">
    <source>
        <dbReference type="Proteomes" id="UP000178764"/>
    </source>
</evidence>
<dbReference type="AlphaFoldDB" id="A0A1F5DQV3"/>
<dbReference type="Pfam" id="PF13393">
    <property type="entry name" value="tRNA-synt_His"/>
    <property type="match status" value="2"/>
</dbReference>
<dbReference type="EC" id="6.1.1.21" evidence="5"/>
<keyword evidence="5 8" id="KW-0436">Ligase</keyword>
<keyword evidence="5" id="KW-0963">Cytoplasm</keyword>
<feature type="binding site" evidence="6">
    <location>
        <begin position="92"/>
        <end position="94"/>
    </location>
    <ligand>
        <name>L-histidine</name>
        <dbReference type="ChEBI" id="CHEBI:57595"/>
    </ligand>
</feature>
<dbReference type="EMBL" id="MEZT01000001">
    <property type="protein sequence ID" value="OGD57440.1"/>
    <property type="molecule type" value="Genomic_DNA"/>
</dbReference>
<evidence type="ECO:0000256" key="5">
    <source>
        <dbReference type="HAMAP-Rule" id="MF_00127"/>
    </source>
</evidence>
<evidence type="ECO:0000256" key="2">
    <source>
        <dbReference type="ARBA" id="ARBA00022741"/>
    </source>
</evidence>
<feature type="binding site" evidence="6">
    <location>
        <position position="137"/>
    </location>
    <ligand>
        <name>L-histidine</name>
        <dbReference type="ChEBI" id="CHEBI:57595"/>
    </ligand>
</feature>
<keyword evidence="5" id="KW-0648">Protein biosynthesis</keyword>
<dbReference type="Gene3D" id="3.40.50.800">
    <property type="entry name" value="Anticodon-binding domain"/>
    <property type="match status" value="1"/>
</dbReference>
<protein>
    <recommendedName>
        <fullName evidence="5">Histidine--tRNA ligase</fullName>
        <ecNumber evidence="5">6.1.1.21</ecNumber>
    </recommendedName>
    <alternativeName>
        <fullName evidence="5">Histidyl-tRNA synthetase</fullName>
        <shortName evidence="5">HisRS</shortName>
    </alternativeName>
</protein>
<feature type="binding site" evidence="6">
    <location>
        <position position="123"/>
    </location>
    <ligand>
        <name>L-histidine</name>
        <dbReference type="ChEBI" id="CHEBI:57595"/>
    </ligand>
</feature>
<keyword evidence="2 5" id="KW-0547">Nucleotide-binding</keyword>
<dbReference type="InterPro" id="IPR041715">
    <property type="entry name" value="HisRS-like_core"/>
</dbReference>
<evidence type="ECO:0000313" key="8">
    <source>
        <dbReference type="EMBL" id="OGD57440.1"/>
    </source>
</evidence>
<dbReference type="PIRSF" id="PIRSF001549">
    <property type="entry name" value="His-tRNA_synth"/>
    <property type="match status" value="1"/>
</dbReference>
<evidence type="ECO:0000256" key="6">
    <source>
        <dbReference type="PIRSR" id="PIRSR001549-1"/>
    </source>
</evidence>
<dbReference type="InterPro" id="IPR004516">
    <property type="entry name" value="HisRS/HisZ"/>
</dbReference>
<dbReference type="InterPro" id="IPR004154">
    <property type="entry name" value="Anticodon-bd"/>
</dbReference>
<accession>A0A1F5DQV3</accession>
<dbReference type="Proteomes" id="UP000178764">
    <property type="component" value="Unassembled WGS sequence"/>
</dbReference>
<comment type="subcellular location">
    <subcellularLocation>
        <location evidence="5">Cytoplasm</location>
    </subcellularLocation>
</comment>
<dbReference type="CDD" id="cd00773">
    <property type="entry name" value="HisRS-like_core"/>
    <property type="match status" value="1"/>
</dbReference>
<dbReference type="InterPro" id="IPR015807">
    <property type="entry name" value="His-tRNA-ligase"/>
</dbReference>
<keyword evidence="3 5" id="KW-0030">Aminoacyl-tRNA synthetase</keyword>
<dbReference type="InterPro" id="IPR036621">
    <property type="entry name" value="Anticodon-bd_dom_sf"/>
</dbReference>
<feature type="binding site" evidence="6">
    <location>
        <position position="141"/>
    </location>
    <ligand>
        <name>L-histidine</name>
        <dbReference type="ChEBI" id="CHEBI:57595"/>
    </ligand>
</feature>
<dbReference type="Pfam" id="PF03129">
    <property type="entry name" value="HGTP_anticodon"/>
    <property type="match status" value="1"/>
</dbReference>
<dbReference type="Gene3D" id="3.30.930.10">
    <property type="entry name" value="Bira Bifunctional Protein, Domain 2"/>
    <property type="match status" value="1"/>
</dbReference>
<evidence type="ECO:0000256" key="4">
    <source>
        <dbReference type="ARBA" id="ARBA00047639"/>
    </source>
</evidence>
<evidence type="ECO:0000256" key="3">
    <source>
        <dbReference type="ARBA" id="ARBA00023146"/>
    </source>
</evidence>
<dbReference type="NCBIfam" id="TIGR00442">
    <property type="entry name" value="hisS"/>
    <property type="match status" value="1"/>
</dbReference>
<feature type="binding site" evidence="6">
    <location>
        <position position="269"/>
    </location>
    <ligand>
        <name>L-histidine</name>
        <dbReference type="ChEBI" id="CHEBI:57595"/>
    </ligand>
</feature>